<reference evidence="1 2" key="1">
    <citation type="submission" date="2021-06" db="EMBL/GenBank/DDBJ databases">
        <authorList>
            <person name="Kallberg Y."/>
            <person name="Tangrot J."/>
            <person name="Rosling A."/>
        </authorList>
    </citation>
    <scope>NUCLEOTIDE SEQUENCE [LARGE SCALE GENOMIC DNA]</scope>
    <source>
        <strain evidence="1 2">120-4 pot B 10/14</strain>
    </source>
</reference>
<evidence type="ECO:0000313" key="1">
    <source>
        <dbReference type="EMBL" id="CAG8543930.1"/>
    </source>
</evidence>
<gene>
    <name evidence="1" type="ORF">GMARGA_LOCUS4221</name>
</gene>
<proteinExistence type="predicted"/>
<comment type="caution">
    <text evidence="1">The sequence shown here is derived from an EMBL/GenBank/DDBJ whole genome shotgun (WGS) entry which is preliminary data.</text>
</comment>
<keyword evidence="2" id="KW-1185">Reference proteome</keyword>
<organism evidence="1 2">
    <name type="scientific">Gigaspora margarita</name>
    <dbReference type="NCBI Taxonomy" id="4874"/>
    <lineage>
        <taxon>Eukaryota</taxon>
        <taxon>Fungi</taxon>
        <taxon>Fungi incertae sedis</taxon>
        <taxon>Mucoromycota</taxon>
        <taxon>Glomeromycotina</taxon>
        <taxon>Glomeromycetes</taxon>
        <taxon>Diversisporales</taxon>
        <taxon>Gigasporaceae</taxon>
        <taxon>Gigaspora</taxon>
    </lineage>
</organism>
<accession>A0ABM8W798</accession>
<dbReference type="Proteomes" id="UP000789901">
    <property type="component" value="Unassembled WGS sequence"/>
</dbReference>
<sequence length="157" mass="18387">MLTFDSQASPIYSVQQQNSFISWEQLDRHIQIYAKQNGFVAIILGSESDDITRKRCRYAFNASCPKTTGVIKITSSYLEHNHEIHPNNIIFDPHYRQFPDEAKQDIEYYTSKDLNMLIQLSLLENKYPDILYLPHDLSLSSNYLSNVIRLIMKHLLF</sequence>
<name>A0ABM8W798_GIGMA</name>
<protein>
    <submittedName>
        <fullName evidence="1">16544_t:CDS:1</fullName>
    </submittedName>
</protein>
<evidence type="ECO:0000313" key="2">
    <source>
        <dbReference type="Proteomes" id="UP000789901"/>
    </source>
</evidence>
<dbReference type="EMBL" id="CAJVQB010001632">
    <property type="protein sequence ID" value="CAG8543930.1"/>
    <property type="molecule type" value="Genomic_DNA"/>
</dbReference>